<dbReference type="PIRSF" id="PIRSF006487">
    <property type="entry name" value="GcvT"/>
    <property type="match status" value="1"/>
</dbReference>
<reference evidence="10 11" key="1">
    <citation type="submission" date="2020-01" db="EMBL/GenBank/DDBJ databases">
        <title>Kibdelosporangium persica a novel Actinomycetes from a hot desert in Iran.</title>
        <authorList>
            <person name="Safaei N."/>
            <person name="Zaburannyi N."/>
            <person name="Mueller R."/>
            <person name="Wink J."/>
        </authorList>
    </citation>
    <scope>NUCLEOTIDE SEQUENCE [LARGE SCALE GENOMIC DNA]</scope>
    <source>
        <strain evidence="10 11">4NS15</strain>
    </source>
</reference>
<dbReference type="HAMAP" id="MF_00259">
    <property type="entry name" value="GcvT"/>
    <property type="match status" value="1"/>
</dbReference>
<dbReference type="InterPro" id="IPR006222">
    <property type="entry name" value="GCVT_N"/>
</dbReference>
<comment type="subunit">
    <text evidence="7">The glycine cleavage system is composed of four proteins: P, T, L and H.</text>
</comment>
<dbReference type="Pfam" id="PF08669">
    <property type="entry name" value="GCV_T_C"/>
    <property type="match status" value="1"/>
</dbReference>
<dbReference type="InterPro" id="IPR022903">
    <property type="entry name" value="GcvT_bac"/>
</dbReference>
<dbReference type="Proteomes" id="UP000763557">
    <property type="component" value="Unassembled WGS sequence"/>
</dbReference>
<feature type="domain" description="GCVT N-terminal" evidence="8">
    <location>
        <begin position="10"/>
        <end position="260"/>
    </location>
</feature>
<keyword evidence="11" id="KW-1185">Reference proteome</keyword>
<dbReference type="SUPFAM" id="SSF103025">
    <property type="entry name" value="Folate-binding domain"/>
    <property type="match status" value="1"/>
</dbReference>
<accession>A0ABX2FA13</accession>
<proteinExistence type="inferred from homology"/>
<evidence type="ECO:0000256" key="6">
    <source>
        <dbReference type="ARBA" id="ARBA00047665"/>
    </source>
</evidence>
<dbReference type="Gene3D" id="3.30.1360.120">
    <property type="entry name" value="Probable tRNA modification gtpase trme, domain 1"/>
    <property type="match status" value="1"/>
</dbReference>
<evidence type="ECO:0000256" key="7">
    <source>
        <dbReference type="HAMAP-Rule" id="MF_00259"/>
    </source>
</evidence>
<dbReference type="Pfam" id="PF01571">
    <property type="entry name" value="GCV_T"/>
    <property type="match status" value="1"/>
</dbReference>
<dbReference type="InterPro" id="IPR013977">
    <property type="entry name" value="GcvT_C"/>
</dbReference>
<comment type="caution">
    <text evidence="10">The sequence shown here is derived from an EMBL/GenBank/DDBJ whole genome shotgun (WGS) entry which is preliminary data.</text>
</comment>
<dbReference type="SUPFAM" id="SSF101790">
    <property type="entry name" value="Aminomethyltransferase beta-barrel domain"/>
    <property type="match status" value="1"/>
</dbReference>
<dbReference type="InterPro" id="IPR027266">
    <property type="entry name" value="TrmE/GcvT-like"/>
</dbReference>
<dbReference type="NCBIfam" id="TIGR00528">
    <property type="entry name" value="gcvT"/>
    <property type="match status" value="1"/>
</dbReference>
<keyword evidence="4 7" id="KW-0808">Transferase</keyword>
<dbReference type="EMBL" id="JAAATY010000018">
    <property type="protein sequence ID" value="NRN68216.1"/>
    <property type="molecule type" value="Genomic_DNA"/>
</dbReference>
<evidence type="ECO:0000313" key="10">
    <source>
        <dbReference type="EMBL" id="NRN68216.1"/>
    </source>
</evidence>
<dbReference type="NCBIfam" id="NF001567">
    <property type="entry name" value="PRK00389.1"/>
    <property type="match status" value="1"/>
</dbReference>
<dbReference type="EC" id="2.1.2.10" evidence="2 7"/>
<comment type="function">
    <text evidence="7">The glycine cleavage system catalyzes the degradation of glycine.</text>
</comment>
<dbReference type="PANTHER" id="PTHR43757:SF2">
    <property type="entry name" value="AMINOMETHYLTRANSFERASE, MITOCHONDRIAL"/>
    <property type="match status" value="1"/>
</dbReference>
<evidence type="ECO:0000313" key="11">
    <source>
        <dbReference type="Proteomes" id="UP000763557"/>
    </source>
</evidence>
<evidence type="ECO:0000256" key="1">
    <source>
        <dbReference type="ARBA" id="ARBA00008609"/>
    </source>
</evidence>
<evidence type="ECO:0000256" key="3">
    <source>
        <dbReference type="ARBA" id="ARBA00022576"/>
    </source>
</evidence>
<dbReference type="RefSeq" id="WP_173137091.1">
    <property type="nucleotide sequence ID" value="NZ_CBCSGW010000011.1"/>
</dbReference>
<name>A0ABX2FA13_9PSEU</name>
<gene>
    <name evidence="7" type="primary">gcvT</name>
    <name evidence="10" type="ORF">GC106_54570</name>
</gene>
<evidence type="ECO:0000256" key="2">
    <source>
        <dbReference type="ARBA" id="ARBA00012616"/>
    </source>
</evidence>
<evidence type="ECO:0000259" key="9">
    <source>
        <dbReference type="Pfam" id="PF08669"/>
    </source>
</evidence>
<dbReference type="InterPro" id="IPR006223">
    <property type="entry name" value="GcvT"/>
</dbReference>
<evidence type="ECO:0000256" key="5">
    <source>
        <dbReference type="ARBA" id="ARBA00031395"/>
    </source>
</evidence>
<dbReference type="InterPro" id="IPR028896">
    <property type="entry name" value="GcvT/YgfZ/DmdA"/>
</dbReference>
<comment type="catalytic activity">
    <reaction evidence="6 7">
        <text>N(6)-[(R)-S(8)-aminomethyldihydrolipoyl]-L-lysyl-[protein] + (6S)-5,6,7,8-tetrahydrofolate = N(6)-[(R)-dihydrolipoyl]-L-lysyl-[protein] + (6R)-5,10-methylene-5,6,7,8-tetrahydrofolate + NH4(+)</text>
        <dbReference type="Rhea" id="RHEA:16945"/>
        <dbReference type="Rhea" id="RHEA-COMP:10475"/>
        <dbReference type="Rhea" id="RHEA-COMP:10492"/>
        <dbReference type="ChEBI" id="CHEBI:15636"/>
        <dbReference type="ChEBI" id="CHEBI:28938"/>
        <dbReference type="ChEBI" id="CHEBI:57453"/>
        <dbReference type="ChEBI" id="CHEBI:83100"/>
        <dbReference type="ChEBI" id="CHEBI:83143"/>
        <dbReference type="EC" id="2.1.2.10"/>
    </reaction>
</comment>
<keyword evidence="3 7" id="KW-0032">Aminotransferase</keyword>
<organism evidence="10 11">
    <name type="scientific">Kibdelosporangium persicum</name>
    <dbReference type="NCBI Taxonomy" id="2698649"/>
    <lineage>
        <taxon>Bacteria</taxon>
        <taxon>Bacillati</taxon>
        <taxon>Actinomycetota</taxon>
        <taxon>Actinomycetes</taxon>
        <taxon>Pseudonocardiales</taxon>
        <taxon>Pseudonocardiaceae</taxon>
        <taxon>Kibdelosporangium</taxon>
    </lineage>
</organism>
<protein>
    <recommendedName>
        <fullName evidence="2 7">Aminomethyltransferase</fullName>
        <ecNumber evidence="2 7">2.1.2.10</ecNumber>
    </recommendedName>
    <alternativeName>
        <fullName evidence="5 7">Glycine cleavage system T protein</fullName>
    </alternativeName>
</protein>
<dbReference type="PANTHER" id="PTHR43757">
    <property type="entry name" value="AMINOMETHYLTRANSFERASE"/>
    <property type="match status" value="1"/>
</dbReference>
<evidence type="ECO:0000259" key="8">
    <source>
        <dbReference type="Pfam" id="PF01571"/>
    </source>
</evidence>
<dbReference type="InterPro" id="IPR029043">
    <property type="entry name" value="GcvT/YgfZ_C"/>
</dbReference>
<sequence length="362" mass="39109">MTEQLLRGPLHDLHASLDATFAPFGGWEMPIQYKTGVVAEHTAVRENAGIFDVSHLGKVRVAGPGAAGFVNRCLTNDLGRIAPGKAQYTLCCTETGGTVDDIIAYLVSPDDVFLVPNAANTAEVARRLVAAAPEGISVTDEHREHAVLAVQGPRSAELLKTLGLPTELEYMAYRDAAWRDIKVRVCRTGYTGEHGYELIPAWNDAPAVWEALREAGGVPCGLGARDTLRTEMGYPLHGHELSLDISPVQAGSTWAVGWSKDEFWGRAALMAERKEPARRLRGLRALERGVPRPEMAVLDADGKRIGVTTSGTFSPTLKTGIALALIDTSAGVEFGAEVTLDVRGRELRCEVVKPPFVQTHVR</sequence>
<feature type="domain" description="Aminomethyltransferase C-terminal" evidence="9">
    <location>
        <begin position="278"/>
        <end position="357"/>
    </location>
</feature>
<evidence type="ECO:0000256" key="4">
    <source>
        <dbReference type="ARBA" id="ARBA00022679"/>
    </source>
</evidence>
<comment type="similarity">
    <text evidence="1 7">Belongs to the GcvT family.</text>
</comment>